<gene>
    <name evidence="2" type="ordered locus">SPAB_03314</name>
</gene>
<dbReference type="EMBL" id="CP000886">
    <property type="protein sequence ID" value="ABX68673.1"/>
    <property type="molecule type" value="Genomic_DNA"/>
</dbReference>
<keyword evidence="1" id="KW-0472">Membrane</keyword>
<evidence type="ECO:0000256" key="1">
    <source>
        <dbReference type="SAM" id="Phobius"/>
    </source>
</evidence>
<organism evidence="2 3">
    <name type="scientific">Salmonella paratyphi B (strain ATCC BAA-1250 / SPB7)</name>
    <dbReference type="NCBI Taxonomy" id="1016998"/>
    <lineage>
        <taxon>Bacteria</taxon>
        <taxon>Pseudomonadati</taxon>
        <taxon>Pseudomonadota</taxon>
        <taxon>Gammaproteobacteria</taxon>
        <taxon>Enterobacterales</taxon>
        <taxon>Enterobacteriaceae</taxon>
        <taxon>Salmonella</taxon>
    </lineage>
</organism>
<dbReference type="Proteomes" id="UP000008556">
    <property type="component" value="Chromosome"/>
</dbReference>
<protein>
    <submittedName>
        <fullName evidence="2">Uncharacterized protein</fullName>
    </submittedName>
</protein>
<reference evidence="2 3" key="1">
    <citation type="submission" date="2007-11" db="EMBL/GenBank/DDBJ databases">
        <authorList>
            <consortium name="The Salmonella enterica serovar Paratyphi B Genome Sequencing Project"/>
            <person name="McClelland M."/>
            <person name="Sanderson E.K."/>
            <person name="Porwollik S."/>
            <person name="Spieth J."/>
            <person name="Clifton W.S."/>
            <person name="Fulton R."/>
            <person name="Cordes M."/>
            <person name="Wollam A."/>
            <person name="Shah N."/>
            <person name="Pepin K."/>
            <person name="Bhonagiri V."/>
            <person name="Nash W."/>
            <person name="Johnson M."/>
            <person name="Thiruvilangam P."/>
            <person name="Wilson R."/>
        </authorList>
    </citation>
    <scope>NUCLEOTIDE SEQUENCE [LARGE SCALE GENOMIC DNA]</scope>
    <source>
        <strain evidence="3">ATCC BAA-1250 / SPB7</strain>
    </source>
</reference>
<proteinExistence type="predicted"/>
<keyword evidence="1" id="KW-0812">Transmembrane</keyword>
<evidence type="ECO:0000313" key="2">
    <source>
        <dbReference type="EMBL" id="ABX68673.1"/>
    </source>
</evidence>
<accession>A0A6C6Z4L9</accession>
<sequence length="53" mass="6035">MPIWEIIQSLTLIIWGPGYRKPGAAPLVLIILNMLISRIFRRITARGSLGMMR</sequence>
<keyword evidence="1" id="KW-1133">Transmembrane helix</keyword>
<name>A0A6C6Z4L9_SALPB</name>
<feature type="transmembrane region" description="Helical" evidence="1">
    <location>
        <begin position="24"/>
        <end position="43"/>
    </location>
</feature>
<evidence type="ECO:0000313" key="3">
    <source>
        <dbReference type="Proteomes" id="UP000008556"/>
    </source>
</evidence>
<dbReference type="KEGG" id="spq:SPAB_03314"/>
<dbReference type="AlphaFoldDB" id="A0A6C6Z4L9"/>